<feature type="non-terminal residue" evidence="1">
    <location>
        <position position="181"/>
    </location>
</feature>
<evidence type="ECO:0000313" key="1">
    <source>
        <dbReference type="EMBL" id="PWN47989.1"/>
    </source>
</evidence>
<dbReference type="Proteomes" id="UP000245626">
    <property type="component" value="Unassembled WGS sequence"/>
</dbReference>
<accession>A0ACD0NQB1</accession>
<gene>
    <name evidence="1" type="ORF">IE53DRAFT_298233</name>
</gene>
<feature type="non-terminal residue" evidence="1">
    <location>
        <position position="1"/>
    </location>
</feature>
<sequence>RPWRTSDFKSIDDRVRGGSSQSYTSLYQSSDHPDRNGELIFSGFLDTTTLGGAGFASQSTSDAFPIKLEKKVYRGLRLVVRNPDPGGGKNPVTSFVLELKTVKPATRPDGRRESTIVWEWKFDLPRSSAQRRHLEDLLVYESTWNDFKPKYRGRPVEDPDVAGEFRPQDTLEWSFMARSNF</sequence>
<organism evidence="1 2">
    <name type="scientific">Violaceomyces palustris</name>
    <dbReference type="NCBI Taxonomy" id="1673888"/>
    <lineage>
        <taxon>Eukaryota</taxon>
        <taxon>Fungi</taxon>
        <taxon>Dikarya</taxon>
        <taxon>Basidiomycota</taxon>
        <taxon>Ustilaginomycotina</taxon>
        <taxon>Ustilaginomycetes</taxon>
        <taxon>Violaceomycetales</taxon>
        <taxon>Violaceomycetaceae</taxon>
        <taxon>Violaceomyces</taxon>
    </lineage>
</organism>
<reference evidence="1 2" key="1">
    <citation type="journal article" date="2018" name="Mol. Biol. Evol.">
        <title>Broad Genomic Sampling Reveals a Smut Pathogenic Ancestry of the Fungal Clade Ustilaginomycotina.</title>
        <authorList>
            <person name="Kijpornyongpan T."/>
            <person name="Mondo S.J."/>
            <person name="Barry K."/>
            <person name="Sandor L."/>
            <person name="Lee J."/>
            <person name="Lipzen A."/>
            <person name="Pangilinan J."/>
            <person name="LaButti K."/>
            <person name="Hainaut M."/>
            <person name="Henrissat B."/>
            <person name="Grigoriev I.V."/>
            <person name="Spatafora J.W."/>
            <person name="Aime M.C."/>
        </authorList>
    </citation>
    <scope>NUCLEOTIDE SEQUENCE [LARGE SCALE GENOMIC DNA]</scope>
    <source>
        <strain evidence="1 2">SA 807</strain>
    </source>
</reference>
<name>A0ACD0NQB1_9BASI</name>
<proteinExistence type="predicted"/>
<dbReference type="EMBL" id="KZ820290">
    <property type="protein sequence ID" value="PWN47989.1"/>
    <property type="molecule type" value="Genomic_DNA"/>
</dbReference>
<evidence type="ECO:0000313" key="2">
    <source>
        <dbReference type="Proteomes" id="UP000245626"/>
    </source>
</evidence>
<keyword evidence="2" id="KW-1185">Reference proteome</keyword>
<protein>
    <submittedName>
        <fullName evidence="1">NADH:ubiquinone oxidoreductase complex I intermediate-associated protein 30</fullName>
    </submittedName>
</protein>